<reference evidence="2 3" key="1">
    <citation type="submission" date="2014-08" db="EMBL/GenBank/DDBJ databases">
        <title>Fervidobacterium pennivorans DYC genome.</title>
        <authorList>
            <person name="Wushke S."/>
        </authorList>
    </citation>
    <scope>NUCLEOTIDE SEQUENCE [LARGE SCALE GENOMIC DNA]</scope>
    <source>
        <strain evidence="2 3">DYC</strain>
    </source>
</reference>
<name>A0A172T365_FERPE</name>
<evidence type="ECO:0000313" key="3">
    <source>
        <dbReference type="Proteomes" id="UP000077096"/>
    </source>
</evidence>
<dbReference type="KEGG" id="fng:JM64_05420"/>
<dbReference type="PATRIC" id="fig|93466.3.peg.1149"/>
<dbReference type="OrthoDB" id="43534at2"/>
<dbReference type="Proteomes" id="UP000077096">
    <property type="component" value="Chromosome"/>
</dbReference>
<proteinExistence type="predicted"/>
<organism evidence="2 3">
    <name type="scientific">Fervidobacterium pennivorans</name>
    <dbReference type="NCBI Taxonomy" id="93466"/>
    <lineage>
        <taxon>Bacteria</taxon>
        <taxon>Thermotogati</taxon>
        <taxon>Thermotogota</taxon>
        <taxon>Thermotogae</taxon>
        <taxon>Thermotogales</taxon>
        <taxon>Fervidobacteriaceae</taxon>
        <taxon>Fervidobacterium</taxon>
    </lineage>
</organism>
<feature type="coiled-coil region" evidence="1">
    <location>
        <begin position="90"/>
        <end position="117"/>
    </location>
</feature>
<dbReference type="EMBL" id="CP011393">
    <property type="protein sequence ID" value="ANE41465.1"/>
    <property type="molecule type" value="Genomic_DNA"/>
</dbReference>
<evidence type="ECO:0000313" key="2">
    <source>
        <dbReference type="EMBL" id="ANE41465.1"/>
    </source>
</evidence>
<dbReference type="AlphaFoldDB" id="A0A172T365"/>
<evidence type="ECO:0000256" key="1">
    <source>
        <dbReference type="SAM" id="Coils"/>
    </source>
</evidence>
<keyword evidence="1" id="KW-0175">Coiled coil</keyword>
<sequence length="252" mass="28971">MIRLLGDFYIDELPDCKLSKSELIVFSYLIVKRQAWLTEVLNILEASDSYDESYVRKILKNLDRKLNGYFKVDLLKHSKIIIEHSINADINILQSQIEALNTRKQEFQEAVTQILELYKGDFLPFLDNPWIVSFRNLLRSLVFSVFSKAYFNPEIPGQIKIRLLRILPEFYLSAVNSAVFKLISEGFEFSIADSVFDFSEGLTVVKLKVKEPEILNQILSKGKKASILSDTEILLLVESEAAKELLTVRSVK</sequence>
<accession>A0A172T365</accession>
<protein>
    <submittedName>
        <fullName evidence="2">Uncharacterized protein</fullName>
    </submittedName>
</protein>
<gene>
    <name evidence="2" type="ORF">JM64_05420</name>
</gene>